<feature type="domain" description="GP-PDE" evidence="7">
    <location>
        <begin position="89"/>
        <end position="430"/>
    </location>
</feature>
<dbReference type="OrthoDB" id="9795622at2"/>
<dbReference type="PROSITE" id="PS51704">
    <property type="entry name" value="GP_PDE"/>
    <property type="match status" value="1"/>
</dbReference>
<evidence type="ECO:0000256" key="3">
    <source>
        <dbReference type="ARBA" id="ARBA00022729"/>
    </source>
</evidence>
<dbReference type="SUPFAM" id="SSF51695">
    <property type="entry name" value="PLC-like phosphodiesterases"/>
    <property type="match status" value="1"/>
</dbReference>
<proteinExistence type="inferred from homology"/>
<dbReference type="Gene3D" id="3.20.20.190">
    <property type="entry name" value="Phosphatidylinositol (PI) phosphodiesterase"/>
    <property type="match status" value="1"/>
</dbReference>
<keyword evidence="9" id="KW-1185">Reference proteome</keyword>
<dbReference type="GO" id="GO:0006629">
    <property type="term" value="P:lipid metabolic process"/>
    <property type="evidence" value="ECO:0007669"/>
    <property type="project" value="InterPro"/>
</dbReference>
<dbReference type="PANTHER" id="PTHR43620">
    <property type="entry name" value="GLYCEROPHOSPHORYL DIESTER PHOSPHODIESTERASE"/>
    <property type="match status" value="1"/>
</dbReference>
<evidence type="ECO:0000313" key="8">
    <source>
        <dbReference type="EMBL" id="TKB58284.1"/>
    </source>
</evidence>
<dbReference type="Pfam" id="PF03009">
    <property type="entry name" value="GDPD"/>
    <property type="match status" value="1"/>
</dbReference>
<organism evidence="8 9">
    <name type="scientific">Ferrimonas aestuarii</name>
    <dbReference type="NCBI Taxonomy" id="2569539"/>
    <lineage>
        <taxon>Bacteria</taxon>
        <taxon>Pseudomonadati</taxon>
        <taxon>Pseudomonadota</taxon>
        <taxon>Gammaproteobacteria</taxon>
        <taxon>Alteromonadales</taxon>
        <taxon>Ferrimonadaceae</taxon>
        <taxon>Ferrimonas</taxon>
    </lineage>
</organism>
<dbReference type="InterPro" id="IPR030395">
    <property type="entry name" value="GP_PDE_dom"/>
</dbReference>
<dbReference type="EMBL" id="SWCJ01000001">
    <property type="protein sequence ID" value="TKB58284.1"/>
    <property type="molecule type" value="Genomic_DNA"/>
</dbReference>
<dbReference type="CDD" id="cd08560">
    <property type="entry name" value="GDPD_EcGlpQ_like_1"/>
    <property type="match status" value="1"/>
</dbReference>
<gene>
    <name evidence="8" type="ORF">FCL42_00555</name>
</gene>
<evidence type="ECO:0000256" key="1">
    <source>
        <dbReference type="ARBA" id="ARBA00007277"/>
    </source>
</evidence>
<keyword evidence="4" id="KW-0319">Glycerol metabolism</keyword>
<dbReference type="AlphaFoldDB" id="A0A4U1BUX9"/>
<sequence length="439" mass="47859">MKVKLGITLAALLLTACDDDSVEVVEVEKTVERTTVETIEVPVIVEVPHGRADNVELGPRPEFLVNNMDEGELKAALKACEQGPFYRTDFSIGHRGAPMQYPEHTKESYLAAHRMGAGILECDVTFTQDQALVCRHSQCDLHTTTNILETELASQCRQPFTPFDAATDTPASAQCCTSDITLAQFKTLKGKMDAFNPKATTVAEYLDGTASWRTDLYTGSATLMTHAESIELFKSLGAKMTPELKSPQVEMPFNGFSQQDYADKLIAEYQAAGVDASRVWPQSFNLTDVEHWIAQHPSFGKQAVYLDGRYAEANFNPQDANSWSPSMAELVDSGVKVIAPPLWVLVQTGSDGQPEPSEYAKVATAAGLQIITWTLERSGPLANGGGWYYQSVTDITNNDGDMLTLLDVLAKEVGVIGVFSDWPATTSYYASCMGLPASL</sequence>
<evidence type="ECO:0000256" key="4">
    <source>
        <dbReference type="ARBA" id="ARBA00022798"/>
    </source>
</evidence>
<evidence type="ECO:0000256" key="2">
    <source>
        <dbReference type="ARBA" id="ARBA00012247"/>
    </source>
</evidence>
<dbReference type="RefSeq" id="WP_136861432.1">
    <property type="nucleotide sequence ID" value="NZ_SWCJ01000001.1"/>
</dbReference>
<dbReference type="GO" id="GO:0006071">
    <property type="term" value="P:glycerol metabolic process"/>
    <property type="evidence" value="ECO:0007669"/>
    <property type="project" value="UniProtKB-KW"/>
</dbReference>
<evidence type="ECO:0000256" key="5">
    <source>
        <dbReference type="ARBA" id="ARBA00022801"/>
    </source>
</evidence>
<evidence type="ECO:0000313" key="9">
    <source>
        <dbReference type="Proteomes" id="UP000305675"/>
    </source>
</evidence>
<dbReference type="GO" id="GO:0008889">
    <property type="term" value="F:glycerophosphodiester phosphodiesterase activity"/>
    <property type="evidence" value="ECO:0007669"/>
    <property type="project" value="UniProtKB-EC"/>
</dbReference>
<dbReference type="PROSITE" id="PS51257">
    <property type="entry name" value="PROKAR_LIPOPROTEIN"/>
    <property type="match status" value="1"/>
</dbReference>
<comment type="similarity">
    <text evidence="1">Belongs to the glycerophosphoryl diester phosphodiesterase family.</text>
</comment>
<evidence type="ECO:0000259" key="7">
    <source>
        <dbReference type="PROSITE" id="PS51704"/>
    </source>
</evidence>
<protein>
    <recommendedName>
        <fullName evidence="2">glycerophosphodiester phosphodiesterase</fullName>
        <ecNumber evidence="2">3.1.4.46</ecNumber>
    </recommendedName>
</protein>
<comment type="catalytic activity">
    <reaction evidence="6">
        <text>a sn-glycero-3-phosphodiester + H2O = an alcohol + sn-glycerol 3-phosphate + H(+)</text>
        <dbReference type="Rhea" id="RHEA:12969"/>
        <dbReference type="ChEBI" id="CHEBI:15377"/>
        <dbReference type="ChEBI" id="CHEBI:15378"/>
        <dbReference type="ChEBI" id="CHEBI:30879"/>
        <dbReference type="ChEBI" id="CHEBI:57597"/>
        <dbReference type="ChEBI" id="CHEBI:83408"/>
        <dbReference type="EC" id="3.1.4.46"/>
    </reaction>
</comment>
<name>A0A4U1BUX9_9GAMM</name>
<dbReference type="PANTHER" id="PTHR43620:SF7">
    <property type="entry name" value="GLYCEROPHOSPHODIESTER PHOSPHODIESTERASE GDPD5-RELATED"/>
    <property type="match status" value="1"/>
</dbReference>
<accession>A0A4U1BUX9</accession>
<evidence type="ECO:0000256" key="6">
    <source>
        <dbReference type="ARBA" id="ARBA00047512"/>
    </source>
</evidence>
<dbReference type="EC" id="3.1.4.46" evidence="2"/>
<keyword evidence="3" id="KW-0732">Signal</keyword>
<dbReference type="Proteomes" id="UP000305675">
    <property type="component" value="Unassembled WGS sequence"/>
</dbReference>
<reference evidence="8 9" key="1">
    <citation type="submission" date="2019-04" db="EMBL/GenBank/DDBJ databases">
        <authorList>
            <person name="Hwang J.C."/>
        </authorList>
    </citation>
    <scope>NUCLEOTIDE SEQUENCE [LARGE SCALE GENOMIC DNA]</scope>
    <source>
        <strain evidence="8 9">IMCC35002</strain>
    </source>
</reference>
<keyword evidence="5" id="KW-0378">Hydrolase</keyword>
<dbReference type="InterPro" id="IPR017946">
    <property type="entry name" value="PLC-like_Pdiesterase_TIM-brl"/>
</dbReference>
<comment type="caution">
    <text evidence="8">The sequence shown here is derived from an EMBL/GenBank/DDBJ whole genome shotgun (WGS) entry which is preliminary data.</text>
</comment>